<dbReference type="InterPro" id="IPR023346">
    <property type="entry name" value="Lysozyme-like_dom_sf"/>
</dbReference>
<dbReference type="SUPFAM" id="SSF53955">
    <property type="entry name" value="Lysozyme-like"/>
    <property type="match status" value="1"/>
</dbReference>
<dbReference type="Gene3D" id="1.10.530.10">
    <property type="match status" value="1"/>
</dbReference>
<evidence type="ECO:0000256" key="1">
    <source>
        <dbReference type="SAM" id="SignalP"/>
    </source>
</evidence>
<keyword evidence="1" id="KW-0732">Signal</keyword>
<feature type="chain" id="PRO_5047312301" description="Transglycosylase SLT domain-containing protein" evidence="1">
    <location>
        <begin position="25"/>
        <end position="205"/>
    </location>
</feature>
<proteinExistence type="predicted"/>
<feature type="signal peptide" evidence="1">
    <location>
        <begin position="1"/>
        <end position="24"/>
    </location>
</feature>
<keyword evidence="4" id="KW-1185">Reference proteome</keyword>
<evidence type="ECO:0000313" key="4">
    <source>
        <dbReference type="Proteomes" id="UP001059934"/>
    </source>
</evidence>
<gene>
    <name evidence="3" type="ORF">NYF23_06060</name>
</gene>
<dbReference type="EMBL" id="CP103416">
    <property type="protein sequence ID" value="UVW36171.1"/>
    <property type="molecule type" value="Genomic_DNA"/>
</dbReference>
<evidence type="ECO:0000313" key="3">
    <source>
        <dbReference type="EMBL" id="UVW36171.1"/>
    </source>
</evidence>
<reference evidence="3" key="1">
    <citation type="submission" date="2022-08" db="EMBL/GenBank/DDBJ databases">
        <title>Catabolic pathway analysis in culturable SAR92 clade bacteria reveals their overlooked roles in DMSP degradation in coastal seas.</title>
        <authorList>
            <person name="He X."/>
            <person name="Zhang X."/>
            <person name="Zhang Y."/>
        </authorList>
    </citation>
    <scope>NUCLEOTIDE SEQUENCE</scope>
    <source>
        <strain evidence="3">H455</strain>
    </source>
</reference>
<name>A0ABY5TSV0_9GAMM</name>
<dbReference type="Pfam" id="PF19489">
    <property type="entry name" value="SLT_4"/>
    <property type="match status" value="1"/>
</dbReference>
<dbReference type="Proteomes" id="UP001059934">
    <property type="component" value="Chromosome"/>
</dbReference>
<dbReference type="InterPro" id="IPR045795">
    <property type="entry name" value="SLT_4"/>
</dbReference>
<dbReference type="CDD" id="cd00442">
    <property type="entry name" value="Lyz-like"/>
    <property type="match status" value="1"/>
</dbReference>
<accession>A0ABY5TSV0</accession>
<protein>
    <recommendedName>
        <fullName evidence="2">Transglycosylase SLT domain-containing protein</fullName>
    </recommendedName>
</protein>
<feature type="domain" description="Transglycosylase SLT" evidence="2">
    <location>
        <begin position="10"/>
        <end position="191"/>
    </location>
</feature>
<organism evidence="3 4">
    <name type="scientific">SAR92 clade bacterium H455</name>
    <dbReference type="NCBI Taxonomy" id="2974818"/>
    <lineage>
        <taxon>Bacteria</taxon>
        <taxon>Pseudomonadati</taxon>
        <taxon>Pseudomonadota</taxon>
        <taxon>Gammaproteobacteria</taxon>
        <taxon>Cellvibrionales</taxon>
        <taxon>Porticoccaceae</taxon>
        <taxon>SAR92 clade</taxon>
    </lineage>
</organism>
<sequence length="205" mass="23366">MSTSSVIKALLLCAVIALSGCSTYKPTKTTDICNIFRGETDWYKAARKANKRWGTPIPLMMAIINQESSFRHNVRPDRPTFLFIPLPRRSSAYGYAQAQDPAWNDYRRDTGHWSHDRDKFGDAINFVGWYTDKSHKNLGLSKWDAPNQYLAYHEGWGGFKRGTYKKKKFLSGVAAKVKKQTATYGAQLKKCQPGLDKAVKGWWSF</sequence>
<evidence type="ECO:0000259" key="2">
    <source>
        <dbReference type="Pfam" id="PF19489"/>
    </source>
</evidence>